<dbReference type="GO" id="GO:0008168">
    <property type="term" value="F:methyltransferase activity"/>
    <property type="evidence" value="ECO:0007669"/>
    <property type="project" value="UniProtKB-KW"/>
</dbReference>
<reference evidence="6" key="1">
    <citation type="submission" date="2022-10" db="EMBL/GenBank/DDBJ databases">
        <title>The complete genomes of actinobacterial strains from the NBC collection.</title>
        <authorList>
            <person name="Joergensen T.S."/>
            <person name="Alvarez Arevalo M."/>
            <person name="Sterndorff E.B."/>
            <person name="Faurdal D."/>
            <person name="Vuksanovic O."/>
            <person name="Mourched A.-S."/>
            <person name="Charusanti P."/>
            <person name="Shaw S."/>
            <person name="Blin K."/>
            <person name="Weber T."/>
        </authorList>
    </citation>
    <scope>NUCLEOTIDE SEQUENCE</scope>
    <source>
        <strain evidence="6">NBC_01393</strain>
    </source>
</reference>
<feature type="domain" description="Methyltransferase" evidence="5">
    <location>
        <begin position="54"/>
        <end position="149"/>
    </location>
</feature>
<dbReference type="Gene3D" id="3.40.640.10">
    <property type="entry name" value="Type I PLP-dependent aspartate aminotransferase-like (Major domain)"/>
    <property type="match status" value="1"/>
</dbReference>
<dbReference type="Gene3D" id="3.90.1150.10">
    <property type="entry name" value="Aspartate Aminotransferase, domain 1"/>
    <property type="match status" value="1"/>
</dbReference>
<evidence type="ECO:0000256" key="3">
    <source>
        <dbReference type="ARBA" id="ARBA00022691"/>
    </source>
</evidence>
<dbReference type="SUPFAM" id="SSF53335">
    <property type="entry name" value="S-adenosyl-L-methionine-dependent methyltransferases"/>
    <property type="match status" value="1"/>
</dbReference>
<dbReference type="InterPro" id="IPR029063">
    <property type="entry name" value="SAM-dependent_MTases_sf"/>
</dbReference>
<dbReference type="InterPro" id="IPR041698">
    <property type="entry name" value="Methyltransf_25"/>
</dbReference>
<name>A0AAU3HNV1_9ACTN</name>
<evidence type="ECO:0000256" key="2">
    <source>
        <dbReference type="ARBA" id="ARBA00022679"/>
    </source>
</evidence>
<dbReference type="Pfam" id="PF00155">
    <property type="entry name" value="Aminotran_1_2"/>
    <property type="match status" value="1"/>
</dbReference>
<feature type="domain" description="Aminotransferase class I/classII large" evidence="4">
    <location>
        <begin position="335"/>
        <end position="560"/>
    </location>
</feature>
<evidence type="ECO:0000313" key="6">
    <source>
        <dbReference type="EMBL" id="WTZ07048.1"/>
    </source>
</evidence>
<protein>
    <submittedName>
        <fullName evidence="6">Aminotransferase class I/II-fold pyridoxal phosphate-dependent enzyme</fullName>
    </submittedName>
</protein>
<accession>A0AAU3HNV1</accession>
<dbReference type="Pfam" id="PF13649">
    <property type="entry name" value="Methyltransf_25"/>
    <property type="match status" value="1"/>
</dbReference>
<proteinExistence type="predicted"/>
<dbReference type="PANTHER" id="PTHR43464:SF19">
    <property type="entry name" value="UBIQUINONE BIOSYNTHESIS O-METHYLTRANSFERASE, MITOCHONDRIAL"/>
    <property type="match status" value="1"/>
</dbReference>
<dbReference type="AlphaFoldDB" id="A0AAU3HNV1"/>
<organism evidence="6">
    <name type="scientific">Streptomyces sp. NBC_01393</name>
    <dbReference type="NCBI Taxonomy" id="2903851"/>
    <lineage>
        <taxon>Bacteria</taxon>
        <taxon>Bacillati</taxon>
        <taxon>Actinomycetota</taxon>
        <taxon>Actinomycetes</taxon>
        <taxon>Kitasatosporales</taxon>
        <taxon>Streptomycetaceae</taxon>
        <taxon>Streptomyces</taxon>
    </lineage>
</organism>
<dbReference type="EMBL" id="CP109546">
    <property type="protein sequence ID" value="WTZ07048.1"/>
    <property type="molecule type" value="Genomic_DNA"/>
</dbReference>
<evidence type="ECO:0000256" key="1">
    <source>
        <dbReference type="ARBA" id="ARBA00022603"/>
    </source>
</evidence>
<dbReference type="InterPro" id="IPR015424">
    <property type="entry name" value="PyrdxlP-dep_Trfase"/>
</dbReference>
<dbReference type="GO" id="GO:0008483">
    <property type="term" value="F:transaminase activity"/>
    <property type="evidence" value="ECO:0007669"/>
    <property type="project" value="UniProtKB-KW"/>
</dbReference>
<evidence type="ECO:0000259" key="5">
    <source>
        <dbReference type="Pfam" id="PF13649"/>
    </source>
</evidence>
<dbReference type="PANTHER" id="PTHR43464">
    <property type="entry name" value="METHYLTRANSFERASE"/>
    <property type="match status" value="1"/>
</dbReference>
<keyword evidence="2" id="KW-0808">Transferase</keyword>
<dbReference type="InterPro" id="IPR015422">
    <property type="entry name" value="PyrdxlP-dep_Trfase_small"/>
</dbReference>
<keyword evidence="1" id="KW-0489">Methyltransferase</keyword>
<dbReference type="SUPFAM" id="SSF53383">
    <property type="entry name" value="PLP-dependent transferases"/>
    <property type="match status" value="1"/>
</dbReference>
<gene>
    <name evidence="6" type="ORF">OG699_02955</name>
</gene>
<dbReference type="Gene3D" id="3.40.50.150">
    <property type="entry name" value="Vaccinia Virus protein VP39"/>
    <property type="match status" value="1"/>
</dbReference>
<sequence length="624" mass="66530">MSDARRRNGPPWYLTFFGEDFWAVADHEYAPERTAAETDYLAAVLGASAPGRRVLDLGCGTGRHAVALAAREFSVTGVDAGGWALERAEAAAKAAGVRADWLRLDLLRELPWPIGEFDAVVCVQSFGWGSDAQQLRLLQEVRRVLVPGGLLILDHSNVLAIAGNYVPEATFETEGLRADFRRAYRVASGRSTGEIEVRRGDAEPVVIHDDVRMYQPAEVHDLLTRAGFTVERVDADFAVGREPAPTTRYVQFVARSRASTAAAITAWKGTREETRPSTLDLRWSPDEIEFVRPWVDAAFRSAYDDGGLAELSRAYPLSDPYSADLAAPVLSGHFGLDLAPGTVTAGAGATGLLHACAALALPGPVLHVAGGHPDLPRWAARLGARAITTRFEDLTADLDRHTPSVLVLDRPTITGDLFGRERLAEIAEAARACGTTVVLDEAYAVYAGPGASCVPAVAEHPNLIVLRSMSKGYCCGGLRVGFAFAAPESTQRLREIAPPLGAGGAGLAVALRLLAQGDVFGALRTRIAEVKPVVARTLRRTGLKVTEGADCLPWVTVEGERDANLVWEGHGVRVKEIGAGEAAAGGRPGEAADAGRRDSPLYKIAVPLSEARLTAFRDAFADAG</sequence>
<dbReference type="GO" id="GO:0030170">
    <property type="term" value="F:pyridoxal phosphate binding"/>
    <property type="evidence" value="ECO:0007669"/>
    <property type="project" value="InterPro"/>
</dbReference>
<dbReference type="CDD" id="cd02440">
    <property type="entry name" value="AdoMet_MTases"/>
    <property type="match status" value="1"/>
</dbReference>
<keyword evidence="6" id="KW-0032">Aminotransferase</keyword>
<keyword evidence="3" id="KW-0949">S-adenosyl-L-methionine</keyword>
<evidence type="ECO:0000259" key="4">
    <source>
        <dbReference type="Pfam" id="PF00155"/>
    </source>
</evidence>
<dbReference type="InterPro" id="IPR015421">
    <property type="entry name" value="PyrdxlP-dep_Trfase_major"/>
</dbReference>
<dbReference type="GO" id="GO:0032259">
    <property type="term" value="P:methylation"/>
    <property type="evidence" value="ECO:0007669"/>
    <property type="project" value="UniProtKB-KW"/>
</dbReference>
<dbReference type="InterPro" id="IPR004839">
    <property type="entry name" value="Aminotransferase_I/II_large"/>
</dbReference>